<dbReference type="NCBIfam" id="TIGR03087">
    <property type="entry name" value="stp1"/>
    <property type="match status" value="1"/>
</dbReference>
<dbReference type="GO" id="GO:0016740">
    <property type="term" value="F:transferase activity"/>
    <property type="evidence" value="ECO:0007669"/>
    <property type="project" value="UniProtKB-KW"/>
</dbReference>
<protein>
    <submittedName>
        <fullName evidence="1">TIGR03087 family PEP-CTERM/XrtA system glycosyltransferase</fullName>
    </submittedName>
</protein>
<proteinExistence type="predicted"/>
<accession>A0A7C4XG31</accession>
<sequence>MKILLLTSRFPFPPIGGDKLRFFNILKYLGKNHETSILCFTDRKVMPDMVSHYKSYFNEIDVVYLPKVFSYVNCIFGLLKGQPLQISYYKSKKMERLVKEKLSQNKFDMVFVHLIRMAEYVKNYPIYKILDMTDAQSLNYIRAMAYTTGKWSIIHRFEKDLVRNYEQHIWRYFNKTYVVSPVDREYLKTLNKDINVEVLANGVDIEKYQFRLNNHRNSQICFIGNMRTFPNTDAVVWFSKEIFPLIKEEIPDTKFFIIGAEPSRRVRELSKMTDVIVTGEIKEINQYVWDSAVSVAPIRVGAGIQNKILESMALGTPVVTTSIGLEGIEAKPGKHLLVADTPEEFARKVVQLIKDRDLRMQISQKARSLIEEKYTWENTLRALNIL</sequence>
<evidence type="ECO:0000313" key="1">
    <source>
        <dbReference type="EMBL" id="HGV98231.1"/>
    </source>
</evidence>
<dbReference type="Pfam" id="PF13692">
    <property type="entry name" value="Glyco_trans_1_4"/>
    <property type="match status" value="1"/>
</dbReference>
<reference evidence="1" key="1">
    <citation type="journal article" date="2020" name="mSystems">
        <title>Genome- and Community-Level Interaction Insights into Carbon Utilization and Element Cycling Functions of Hydrothermarchaeota in Hydrothermal Sediment.</title>
        <authorList>
            <person name="Zhou Z."/>
            <person name="Liu Y."/>
            <person name="Xu W."/>
            <person name="Pan J."/>
            <person name="Luo Z.H."/>
            <person name="Li M."/>
        </authorList>
    </citation>
    <scope>NUCLEOTIDE SEQUENCE [LARGE SCALE GENOMIC DNA]</scope>
    <source>
        <strain evidence="1">SpSt-774</strain>
    </source>
</reference>
<dbReference type="InterPro" id="IPR017521">
    <property type="entry name" value="Sugar_tfrase_PEP-CTERM_Stp1"/>
</dbReference>
<dbReference type="PANTHER" id="PTHR12526">
    <property type="entry name" value="GLYCOSYLTRANSFERASE"/>
    <property type="match status" value="1"/>
</dbReference>
<dbReference type="PANTHER" id="PTHR12526:SF630">
    <property type="entry name" value="GLYCOSYLTRANSFERASE"/>
    <property type="match status" value="1"/>
</dbReference>
<dbReference type="Gene3D" id="3.40.50.2000">
    <property type="entry name" value="Glycogen Phosphorylase B"/>
    <property type="match status" value="2"/>
</dbReference>
<name>A0A7C4XG31_UNCW3</name>
<dbReference type="AlphaFoldDB" id="A0A7C4XG31"/>
<dbReference type="EMBL" id="DTGZ01000153">
    <property type="protein sequence ID" value="HGV98231.1"/>
    <property type="molecule type" value="Genomic_DNA"/>
</dbReference>
<dbReference type="SUPFAM" id="SSF53756">
    <property type="entry name" value="UDP-Glycosyltransferase/glycogen phosphorylase"/>
    <property type="match status" value="1"/>
</dbReference>
<organism evidence="1">
    <name type="scientific">candidate division WOR-3 bacterium</name>
    <dbReference type="NCBI Taxonomy" id="2052148"/>
    <lineage>
        <taxon>Bacteria</taxon>
        <taxon>Bacteria division WOR-3</taxon>
    </lineage>
</organism>
<dbReference type="CDD" id="cd03801">
    <property type="entry name" value="GT4_PimA-like"/>
    <property type="match status" value="1"/>
</dbReference>
<comment type="caution">
    <text evidence="1">The sequence shown here is derived from an EMBL/GenBank/DDBJ whole genome shotgun (WGS) entry which is preliminary data.</text>
</comment>
<keyword evidence="1" id="KW-0808">Transferase</keyword>
<gene>
    <name evidence="1" type="ORF">ENV60_08050</name>
</gene>